<dbReference type="NCBIfam" id="TIGR01978">
    <property type="entry name" value="sufC"/>
    <property type="match status" value="1"/>
</dbReference>
<dbReference type="CDD" id="cd03217">
    <property type="entry name" value="ABC_FeS_Assembly"/>
    <property type="match status" value="1"/>
</dbReference>
<evidence type="ECO:0000256" key="2">
    <source>
        <dbReference type="ARBA" id="ARBA00022741"/>
    </source>
</evidence>
<dbReference type="AlphaFoldDB" id="A0A9D0ZRJ5"/>
<proteinExistence type="inferred from homology"/>
<dbReference type="Pfam" id="PF00005">
    <property type="entry name" value="ABC_tran"/>
    <property type="match status" value="1"/>
</dbReference>
<evidence type="ECO:0000256" key="3">
    <source>
        <dbReference type="ARBA" id="ARBA00022840"/>
    </source>
</evidence>
<comment type="caution">
    <text evidence="5">The sequence shown here is derived from an EMBL/GenBank/DDBJ whole genome shotgun (WGS) entry which is preliminary data.</text>
</comment>
<dbReference type="PANTHER" id="PTHR43204">
    <property type="entry name" value="ABC TRANSPORTER I FAMILY MEMBER 6, CHLOROPLASTIC"/>
    <property type="match status" value="1"/>
</dbReference>
<reference evidence="5" key="2">
    <citation type="journal article" date="2021" name="PeerJ">
        <title>Extensive microbial diversity within the chicken gut microbiome revealed by metagenomics and culture.</title>
        <authorList>
            <person name="Gilroy R."/>
            <person name="Ravi A."/>
            <person name="Getino M."/>
            <person name="Pursley I."/>
            <person name="Horton D.L."/>
            <person name="Alikhan N.F."/>
            <person name="Baker D."/>
            <person name="Gharbi K."/>
            <person name="Hall N."/>
            <person name="Watson M."/>
            <person name="Adriaenssens E.M."/>
            <person name="Foster-Nyarko E."/>
            <person name="Jarju S."/>
            <person name="Secka A."/>
            <person name="Antonio M."/>
            <person name="Oren A."/>
            <person name="Chaudhuri R.R."/>
            <person name="La Ragione R."/>
            <person name="Hildebrand F."/>
            <person name="Pallen M.J."/>
        </authorList>
    </citation>
    <scope>NUCLEOTIDE SEQUENCE</scope>
    <source>
        <strain evidence="5">CHK147-3167</strain>
    </source>
</reference>
<keyword evidence="3" id="KW-0067">ATP-binding</keyword>
<dbReference type="SUPFAM" id="SSF52540">
    <property type="entry name" value="P-loop containing nucleoside triphosphate hydrolases"/>
    <property type="match status" value="1"/>
</dbReference>
<dbReference type="Proteomes" id="UP000886786">
    <property type="component" value="Unassembled WGS sequence"/>
</dbReference>
<dbReference type="InterPro" id="IPR003439">
    <property type="entry name" value="ABC_transporter-like_ATP-bd"/>
</dbReference>
<keyword evidence="2" id="KW-0547">Nucleotide-binding</keyword>
<dbReference type="EMBL" id="DVFV01000093">
    <property type="protein sequence ID" value="HIQ90965.1"/>
    <property type="molecule type" value="Genomic_DNA"/>
</dbReference>
<comment type="similarity">
    <text evidence="1">Belongs to the ABC transporter superfamily. Ycf16 family.</text>
</comment>
<organism evidence="5 6">
    <name type="scientific">Candidatus Coprosoma intestinipullorum</name>
    <dbReference type="NCBI Taxonomy" id="2840752"/>
    <lineage>
        <taxon>Bacteria</taxon>
        <taxon>Bacillati</taxon>
        <taxon>Bacillota</taxon>
        <taxon>Bacillota incertae sedis</taxon>
        <taxon>Candidatus Coprosoma</taxon>
    </lineage>
</organism>
<reference evidence="5" key="1">
    <citation type="submission" date="2020-10" db="EMBL/GenBank/DDBJ databases">
        <authorList>
            <person name="Gilroy R."/>
        </authorList>
    </citation>
    <scope>NUCLEOTIDE SEQUENCE</scope>
    <source>
        <strain evidence="5">CHK147-3167</strain>
    </source>
</reference>
<evidence type="ECO:0000256" key="1">
    <source>
        <dbReference type="ARBA" id="ARBA00006216"/>
    </source>
</evidence>
<dbReference type="InterPro" id="IPR027417">
    <property type="entry name" value="P-loop_NTPase"/>
</dbReference>
<dbReference type="Gene3D" id="3.40.50.300">
    <property type="entry name" value="P-loop containing nucleotide triphosphate hydrolases"/>
    <property type="match status" value="1"/>
</dbReference>
<protein>
    <submittedName>
        <fullName evidence="5">Fe-S cluster assembly ATPase SufC</fullName>
    </submittedName>
</protein>
<dbReference type="GO" id="GO:0016887">
    <property type="term" value="F:ATP hydrolysis activity"/>
    <property type="evidence" value="ECO:0007669"/>
    <property type="project" value="InterPro"/>
</dbReference>
<dbReference type="InterPro" id="IPR010230">
    <property type="entry name" value="FeS-cluster_ATPase_SufC"/>
</dbReference>
<accession>A0A9D0ZRJ5</accession>
<dbReference type="PROSITE" id="PS50893">
    <property type="entry name" value="ABC_TRANSPORTER_2"/>
    <property type="match status" value="1"/>
</dbReference>
<evidence type="ECO:0000313" key="5">
    <source>
        <dbReference type="EMBL" id="HIQ90965.1"/>
    </source>
</evidence>
<dbReference type="SMART" id="SM00382">
    <property type="entry name" value="AAA"/>
    <property type="match status" value="1"/>
</dbReference>
<sequence length="250" mass="28223">MQNCLKIENLTVKVGYKEILKDFNLEIKSGEIHAIMGPNGTGKSTLTKVIMGDPAYKIVKGNIYYNDKLLNDMPVNERANLGIFLGMQMPMAIEGVSNADFLRSALRSKEGNDFKLLPFIKELDRMVEKLHMDPEMIHRGVNDGFSGGERKKNEILQMNILKPDVVLLDEIDSGLDVDSLKLVGESVMDYYKEKKPAILLVTHYHRLLDYIKPDFVHIMKDGKIVKSGDASLAYRIEKEGYDKVVGEADE</sequence>
<evidence type="ECO:0000313" key="6">
    <source>
        <dbReference type="Proteomes" id="UP000886786"/>
    </source>
</evidence>
<evidence type="ECO:0000259" key="4">
    <source>
        <dbReference type="PROSITE" id="PS50893"/>
    </source>
</evidence>
<name>A0A9D0ZRJ5_9FIRM</name>
<feature type="domain" description="ABC transporter" evidence="4">
    <location>
        <begin position="5"/>
        <end position="246"/>
    </location>
</feature>
<dbReference type="InterPro" id="IPR003593">
    <property type="entry name" value="AAA+_ATPase"/>
</dbReference>
<dbReference type="PANTHER" id="PTHR43204:SF1">
    <property type="entry name" value="ABC TRANSPORTER I FAMILY MEMBER 6, CHLOROPLASTIC"/>
    <property type="match status" value="1"/>
</dbReference>
<gene>
    <name evidence="5" type="primary">sufC</name>
    <name evidence="5" type="ORF">IAB27_05020</name>
</gene>
<dbReference type="GO" id="GO:0005524">
    <property type="term" value="F:ATP binding"/>
    <property type="evidence" value="ECO:0007669"/>
    <property type="project" value="UniProtKB-KW"/>
</dbReference>